<dbReference type="EMBL" id="CP146609">
    <property type="protein sequence ID" value="WWX21665.1"/>
    <property type="molecule type" value="Genomic_DNA"/>
</dbReference>
<keyword evidence="1" id="KW-0812">Transmembrane</keyword>
<keyword evidence="1" id="KW-0472">Membrane</keyword>
<gene>
    <name evidence="2" type="ORF">V8V93_14605</name>
</gene>
<evidence type="ECO:0000256" key="1">
    <source>
        <dbReference type="SAM" id="Phobius"/>
    </source>
</evidence>
<reference evidence="2 3" key="1">
    <citation type="submission" date="2024-03" db="EMBL/GenBank/DDBJ databases">
        <title>Phenotype and Genome Characterization of a Sulfate-Reducing Bacterium Pseudodesulfovibrio sp. strain 5S69, isolated from Petroleum Reservoir in Tatarstan (Russia).</title>
        <authorList>
            <person name="Bidzhieva S.K."/>
            <person name="Kadnikov V."/>
            <person name="Tourova T.P."/>
            <person name="Samigullina S.R."/>
            <person name="Sokolova D.S."/>
            <person name="Poltaraus A.B."/>
            <person name="Avtukh A.N."/>
            <person name="Tereshina V.M."/>
            <person name="Mardanov A.V."/>
            <person name="Nazina T.N."/>
        </authorList>
    </citation>
    <scope>NUCLEOTIDE SEQUENCE [LARGE SCALE GENOMIC DNA]</scope>
    <source>
        <strain evidence="2 3">5S69</strain>
    </source>
</reference>
<sequence>MSLWSTQTLQKRSVDENLISPFNSSNIKHCSYELARGGKYYSTEDQNRIAIWLGGVLFTIIITLMGAIISGIFPKLLDRWLG</sequence>
<protein>
    <submittedName>
        <fullName evidence="2">Uncharacterized protein</fullName>
    </submittedName>
</protein>
<organism evidence="2 3">
    <name type="scientific">Pseudodesulfovibrio methanolicus</name>
    <dbReference type="NCBI Taxonomy" id="3126690"/>
    <lineage>
        <taxon>Bacteria</taxon>
        <taxon>Pseudomonadati</taxon>
        <taxon>Thermodesulfobacteriota</taxon>
        <taxon>Desulfovibrionia</taxon>
        <taxon>Desulfovibrionales</taxon>
        <taxon>Desulfovibrionaceae</taxon>
    </lineage>
</organism>
<keyword evidence="3" id="KW-1185">Reference proteome</keyword>
<keyword evidence="1" id="KW-1133">Transmembrane helix</keyword>
<feature type="transmembrane region" description="Helical" evidence="1">
    <location>
        <begin position="49"/>
        <end position="73"/>
    </location>
</feature>
<dbReference type="RefSeq" id="WP_338667328.1">
    <property type="nucleotide sequence ID" value="NZ_CP146609.1"/>
</dbReference>
<name>A0ABZ2ISI5_9BACT</name>
<proteinExistence type="predicted"/>
<evidence type="ECO:0000313" key="3">
    <source>
        <dbReference type="Proteomes" id="UP001385389"/>
    </source>
</evidence>
<accession>A0ABZ2ISI5</accession>
<dbReference type="Proteomes" id="UP001385389">
    <property type="component" value="Chromosome"/>
</dbReference>
<evidence type="ECO:0000313" key="2">
    <source>
        <dbReference type="EMBL" id="WWX21665.1"/>
    </source>
</evidence>